<evidence type="ECO:0000256" key="2">
    <source>
        <dbReference type="ARBA" id="ARBA00004496"/>
    </source>
</evidence>
<dbReference type="Gene3D" id="3.40.50.1820">
    <property type="entry name" value="alpha/beta hydrolase"/>
    <property type="match status" value="1"/>
</dbReference>
<feature type="active site" description="Proton donor" evidence="12">
    <location>
        <position position="283"/>
    </location>
</feature>
<comment type="catalytic activity">
    <reaction evidence="1 11">
        <text>Release of N-terminal proline from a peptide.</text>
        <dbReference type="EC" id="3.4.11.5"/>
    </reaction>
</comment>
<evidence type="ECO:0000256" key="1">
    <source>
        <dbReference type="ARBA" id="ARBA00001585"/>
    </source>
</evidence>
<evidence type="ECO:0000256" key="5">
    <source>
        <dbReference type="ARBA" id="ARBA00021843"/>
    </source>
</evidence>
<dbReference type="InterPro" id="IPR029058">
    <property type="entry name" value="AB_hydrolase_fold"/>
</dbReference>
<keyword evidence="6 11" id="KW-0031">Aminopeptidase</keyword>
<keyword evidence="9 11" id="KW-0378">Hydrolase</keyword>
<evidence type="ECO:0000256" key="3">
    <source>
        <dbReference type="ARBA" id="ARBA00010088"/>
    </source>
</evidence>
<proteinExistence type="inferred from homology"/>
<evidence type="ECO:0000256" key="7">
    <source>
        <dbReference type="ARBA" id="ARBA00022490"/>
    </source>
</evidence>
<evidence type="ECO:0000256" key="10">
    <source>
        <dbReference type="ARBA" id="ARBA00029605"/>
    </source>
</evidence>
<keyword evidence="7 11" id="KW-0963">Cytoplasm</keyword>
<dbReference type="PANTHER" id="PTHR43722:SF1">
    <property type="entry name" value="PROLINE IMINOPEPTIDASE"/>
    <property type="match status" value="1"/>
</dbReference>
<dbReference type="InterPro" id="IPR005944">
    <property type="entry name" value="Pro_iminopeptidase"/>
</dbReference>
<evidence type="ECO:0000256" key="6">
    <source>
        <dbReference type="ARBA" id="ARBA00022438"/>
    </source>
</evidence>
<feature type="active site" evidence="12">
    <location>
        <position position="255"/>
    </location>
</feature>
<dbReference type="EMBL" id="JAAGRN010000008">
    <property type="protein sequence ID" value="NDY83982.1"/>
    <property type="molecule type" value="Genomic_DNA"/>
</dbReference>
<organism evidence="14">
    <name type="scientific">Sheuella amnicola</name>
    <dbReference type="NCBI Taxonomy" id="2707330"/>
    <lineage>
        <taxon>Bacteria</taxon>
        <taxon>Pseudomonadati</taxon>
        <taxon>Pseudomonadota</taxon>
        <taxon>Betaproteobacteria</taxon>
        <taxon>Burkholderiales</taxon>
        <taxon>Alcaligenaceae</taxon>
        <taxon>Sheuella</taxon>
    </lineage>
</organism>
<comment type="caution">
    <text evidence="14">The sequence shown here is derived from an EMBL/GenBank/DDBJ whole genome shotgun (WGS) entry which is preliminary data.</text>
</comment>
<dbReference type="InterPro" id="IPR002410">
    <property type="entry name" value="Peptidase_S33"/>
</dbReference>
<evidence type="ECO:0000256" key="12">
    <source>
        <dbReference type="PIRSR" id="PIRSR006431-1"/>
    </source>
</evidence>
<dbReference type="GO" id="GO:0005737">
    <property type="term" value="C:cytoplasm"/>
    <property type="evidence" value="ECO:0007669"/>
    <property type="project" value="UniProtKB-SubCell"/>
</dbReference>
<evidence type="ECO:0000256" key="4">
    <source>
        <dbReference type="ARBA" id="ARBA00012568"/>
    </source>
</evidence>
<dbReference type="AlphaFoldDB" id="A0A6B2R159"/>
<dbReference type="EC" id="3.4.11.5" evidence="4 11"/>
<keyword evidence="8 11" id="KW-0645">Protease</keyword>
<evidence type="ECO:0000256" key="11">
    <source>
        <dbReference type="PIRNR" id="PIRNR006431"/>
    </source>
</evidence>
<dbReference type="PRINTS" id="PR00111">
    <property type="entry name" value="ABHYDROLASE"/>
</dbReference>
<dbReference type="PIRSF" id="PIRSF006431">
    <property type="entry name" value="Pept_S33"/>
    <property type="match status" value="1"/>
</dbReference>
<dbReference type="PANTHER" id="PTHR43722">
    <property type="entry name" value="PROLINE IMINOPEPTIDASE"/>
    <property type="match status" value="1"/>
</dbReference>
<dbReference type="InterPro" id="IPR000073">
    <property type="entry name" value="AB_hydrolase_1"/>
</dbReference>
<comment type="subcellular location">
    <subcellularLocation>
        <location evidence="2 11">Cytoplasm</location>
    </subcellularLocation>
</comment>
<gene>
    <name evidence="14" type="ORF">G3I67_12155</name>
</gene>
<reference evidence="14" key="1">
    <citation type="submission" date="2020-02" db="EMBL/GenBank/DDBJ databases">
        <authorList>
            <person name="Chen W.-M."/>
        </authorList>
    </citation>
    <scope>NUCLEOTIDE SEQUENCE</scope>
    <source>
        <strain evidence="14">NBD-18</strain>
    </source>
</reference>
<dbReference type="GO" id="GO:0006508">
    <property type="term" value="P:proteolysis"/>
    <property type="evidence" value="ECO:0007669"/>
    <property type="project" value="UniProtKB-KW"/>
</dbReference>
<dbReference type="GO" id="GO:0004177">
    <property type="term" value="F:aminopeptidase activity"/>
    <property type="evidence" value="ECO:0007669"/>
    <property type="project" value="UniProtKB-UniRule"/>
</dbReference>
<dbReference type="RefSeq" id="WP_163655720.1">
    <property type="nucleotide sequence ID" value="NZ_JAAGRN010000008.1"/>
</dbReference>
<evidence type="ECO:0000313" key="14">
    <source>
        <dbReference type="EMBL" id="NDY83982.1"/>
    </source>
</evidence>
<feature type="domain" description="AB hydrolase-1" evidence="13">
    <location>
        <begin position="29"/>
        <end position="284"/>
    </location>
</feature>
<evidence type="ECO:0000259" key="13">
    <source>
        <dbReference type="Pfam" id="PF00561"/>
    </source>
</evidence>
<dbReference type="Pfam" id="PF00561">
    <property type="entry name" value="Abhydrolase_1"/>
    <property type="match status" value="1"/>
</dbReference>
<evidence type="ECO:0000256" key="8">
    <source>
        <dbReference type="ARBA" id="ARBA00022670"/>
    </source>
</evidence>
<feature type="active site" description="Nucleophile" evidence="12">
    <location>
        <position position="103"/>
    </location>
</feature>
<name>A0A6B2R159_9BURK</name>
<protein>
    <recommendedName>
        <fullName evidence="5 11">Proline iminopeptidase</fullName>
        <shortName evidence="11">PIP</shortName>
        <ecNumber evidence="4 11">3.4.11.5</ecNumber>
    </recommendedName>
    <alternativeName>
        <fullName evidence="10 11">Prolyl aminopeptidase</fullName>
    </alternativeName>
</protein>
<evidence type="ECO:0000256" key="9">
    <source>
        <dbReference type="ARBA" id="ARBA00022801"/>
    </source>
</evidence>
<dbReference type="PRINTS" id="PR00793">
    <property type="entry name" value="PROAMNOPTASE"/>
</dbReference>
<accession>A0A6B2R159</accession>
<dbReference type="SUPFAM" id="SSF53474">
    <property type="entry name" value="alpha/beta-Hydrolases"/>
    <property type="match status" value="1"/>
</dbReference>
<sequence length="303" mass="33631">MEQNQQGWLDVGRGHGIHWQSSGNPDGVPVVWLHGGPGSASSPAHRRVFDPSYFHIIQFDQRGCGNSRPAGELEHNRTSDLVSDIEKLRHFLGISSWNVVGGSWGGALALAYAQQHPEMIRHLLLRSTFLCSVHEIDAFMKRPPESCREIWSDLMAHVPATGEDLLGYGYRVFCLENNKLEQAALALAWARYESALNAYPMTAPDFELTVGDSLVSRYRVQCHYLRHGCFTTREALLDPKALQGLDAVLVHGINDAVCPYENSLAIKRAMPQAKLVGIPDCGHDLTHPAMFAAVTRAIAQWQK</sequence>
<comment type="similarity">
    <text evidence="3 11">Belongs to the peptidase S33 family.</text>
</comment>